<name>A0A0F9CKZ8_9ZZZZ</name>
<gene>
    <name evidence="1" type="ORF">LCGC14_2654010</name>
</gene>
<evidence type="ECO:0000313" key="1">
    <source>
        <dbReference type="EMBL" id="KKK97311.1"/>
    </source>
</evidence>
<dbReference type="AlphaFoldDB" id="A0A0F9CKZ8"/>
<reference evidence="1" key="1">
    <citation type="journal article" date="2015" name="Nature">
        <title>Complex archaea that bridge the gap between prokaryotes and eukaryotes.</title>
        <authorList>
            <person name="Spang A."/>
            <person name="Saw J.H."/>
            <person name="Jorgensen S.L."/>
            <person name="Zaremba-Niedzwiedzka K."/>
            <person name="Martijn J."/>
            <person name="Lind A.E."/>
            <person name="van Eijk R."/>
            <person name="Schleper C."/>
            <person name="Guy L."/>
            <person name="Ettema T.J."/>
        </authorList>
    </citation>
    <scope>NUCLEOTIDE SEQUENCE</scope>
</reference>
<dbReference type="EMBL" id="LAZR01046105">
    <property type="protein sequence ID" value="KKK97311.1"/>
    <property type="molecule type" value="Genomic_DNA"/>
</dbReference>
<organism evidence="1">
    <name type="scientific">marine sediment metagenome</name>
    <dbReference type="NCBI Taxonomy" id="412755"/>
    <lineage>
        <taxon>unclassified sequences</taxon>
        <taxon>metagenomes</taxon>
        <taxon>ecological metagenomes</taxon>
    </lineage>
</organism>
<protein>
    <submittedName>
        <fullName evidence="1">Uncharacterized protein</fullName>
    </submittedName>
</protein>
<proteinExistence type="predicted"/>
<sequence length="236" mass="27124">MSESGSVTRSKIDACLPTQAICDLHVEYSAEADLFAFRQRLVHILMRFERGRALSVKPPKKVQRLQLSKFEKKASQLNGITEEFRSYIFESLAFQMEMDAFDDWLENNDFWSDKDPETAPTTKEIERFLERIHRASKQILADLDAKFEASIGGEREVDKGPFRTPLDQLIADIQGTMHGLKRTQNSSACYYDAATDSYRGHLYDFTKKLLDAYDKKAYFSDLALGKRIVRALKKDS</sequence>
<accession>A0A0F9CKZ8</accession>
<comment type="caution">
    <text evidence="1">The sequence shown here is derived from an EMBL/GenBank/DDBJ whole genome shotgun (WGS) entry which is preliminary data.</text>
</comment>